<protein>
    <submittedName>
        <fullName evidence="6">Glycoside hydrolase family 5 protein</fullName>
    </submittedName>
</protein>
<dbReference type="GO" id="GO:0009251">
    <property type="term" value="P:glucan catabolic process"/>
    <property type="evidence" value="ECO:0007669"/>
    <property type="project" value="TreeGrafter"/>
</dbReference>
<dbReference type="EMBL" id="MU151921">
    <property type="protein sequence ID" value="KAF9441402.1"/>
    <property type="molecule type" value="Genomic_DNA"/>
</dbReference>
<dbReference type="GO" id="GO:0008422">
    <property type="term" value="F:beta-glucosidase activity"/>
    <property type="evidence" value="ECO:0007669"/>
    <property type="project" value="TreeGrafter"/>
</dbReference>
<dbReference type="Proteomes" id="UP000807342">
    <property type="component" value="Unassembled WGS sequence"/>
</dbReference>
<keyword evidence="3 4" id="KW-0326">Glycosidase</keyword>
<dbReference type="GO" id="GO:0005576">
    <property type="term" value="C:extracellular region"/>
    <property type="evidence" value="ECO:0007669"/>
    <property type="project" value="TreeGrafter"/>
</dbReference>
<feature type="domain" description="Glycoside hydrolase family 5" evidence="5">
    <location>
        <begin position="72"/>
        <end position="354"/>
    </location>
</feature>
<comment type="caution">
    <text evidence="6">The sequence shown here is derived from an EMBL/GenBank/DDBJ whole genome shotgun (WGS) entry which is preliminary data.</text>
</comment>
<proteinExistence type="inferred from homology"/>
<sequence>MSFLQVSGTKIVDEQGEEVVLKGAGLGGWMMMENFISGYPGCEYQIRDALAEVIGESKAEFFFDKYLEHFFTEADAKFFHSLGLNCIRIAVNYRHFEDDANPRTLKANAFTHLDRVISICAQYSIYTVIDMHSAPGGQSGGWHCDAGGHLAYFWRHKDFQDRLVWLWTIIADRYKSNKWIAGYNVINEPSDPSGWGRTDVGGKDGKRQLRLVEVYDRLVEAVRSVDEKHIIFLDGNTFATDFTQFPDDVADGRWSNAAFAIHDYSIFGFPNPPATYVGSEEQKERVVKTYRRKREWMDERGLCVWNGEWGPVYARKDYDGDDWEEVNEVRLKVVRDQLEVYRKDRLSWSIWLYKDIGFQGMVHVSQETAYIKLFKTFLTRKHKLAADAWGKDDTHVKHAYQPIIDLIRSEVSSDPQKLKLYPPIWTLEERVTRISRTILFAEFMVKEWADHFKGMEEEQLEELARSFRFENCVEREGLNKVLLEYA</sequence>
<dbReference type="OrthoDB" id="1887033at2759"/>
<evidence type="ECO:0000256" key="4">
    <source>
        <dbReference type="RuleBase" id="RU361153"/>
    </source>
</evidence>
<dbReference type="SUPFAM" id="SSF51445">
    <property type="entry name" value="(Trans)glycosidases"/>
    <property type="match status" value="1"/>
</dbReference>
<evidence type="ECO:0000256" key="3">
    <source>
        <dbReference type="ARBA" id="ARBA00023295"/>
    </source>
</evidence>
<keyword evidence="2 4" id="KW-0378">Hydrolase</keyword>
<dbReference type="InterPro" id="IPR050386">
    <property type="entry name" value="Glycosyl_hydrolase_5"/>
</dbReference>
<reference evidence="6" key="1">
    <citation type="submission" date="2020-11" db="EMBL/GenBank/DDBJ databases">
        <authorList>
            <consortium name="DOE Joint Genome Institute"/>
            <person name="Ahrendt S."/>
            <person name="Riley R."/>
            <person name="Andreopoulos W."/>
            <person name="Labutti K."/>
            <person name="Pangilinan J."/>
            <person name="Ruiz-Duenas F.J."/>
            <person name="Barrasa J.M."/>
            <person name="Sanchez-Garcia M."/>
            <person name="Camarero S."/>
            <person name="Miyauchi S."/>
            <person name="Serrano A."/>
            <person name="Linde D."/>
            <person name="Babiker R."/>
            <person name="Drula E."/>
            <person name="Ayuso-Fernandez I."/>
            <person name="Pacheco R."/>
            <person name="Padilla G."/>
            <person name="Ferreira P."/>
            <person name="Barriuso J."/>
            <person name="Kellner H."/>
            <person name="Castanera R."/>
            <person name="Alfaro M."/>
            <person name="Ramirez L."/>
            <person name="Pisabarro A.G."/>
            <person name="Kuo A."/>
            <person name="Tritt A."/>
            <person name="Lipzen A."/>
            <person name="He G."/>
            <person name="Yan M."/>
            <person name="Ng V."/>
            <person name="Cullen D."/>
            <person name="Martin F."/>
            <person name="Rosso M.-N."/>
            <person name="Henrissat B."/>
            <person name="Hibbett D."/>
            <person name="Martinez A.T."/>
            <person name="Grigoriev I.V."/>
        </authorList>
    </citation>
    <scope>NUCLEOTIDE SEQUENCE</scope>
    <source>
        <strain evidence="6">MF-IS2</strain>
    </source>
</reference>
<gene>
    <name evidence="6" type="ORF">P691DRAFT_812839</name>
</gene>
<organism evidence="6 7">
    <name type="scientific">Macrolepiota fuliginosa MF-IS2</name>
    <dbReference type="NCBI Taxonomy" id="1400762"/>
    <lineage>
        <taxon>Eukaryota</taxon>
        <taxon>Fungi</taxon>
        <taxon>Dikarya</taxon>
        <taxon>Basidiomycota</taxon>
        <taxon>Agaricomycotina</taxon>
        <taxon>Agaricomycetes</taxon>
        <taxon>Agaricomycetidae</taxon>
        <taxon>Agaricales</taxon>
        <taxon>Agaricineae</taxon>
        <taxon>Agaricaceae</taxon>
        <taxon>Macrolepiota</taxon>
    </lineage>
</organism>
<dbReference type="Pfam" id="PF00150">
    <property type="entry name" value="Cellulase"/>
    <property type="match status" value="1"/>
</dbReference>
<evidence type="ECO:0000313" key="6">
    <source>
        <dbReference type="EMBL" id="KAF9441402.1"/>
    </source>
</evidence>
<dbReference type="InterPro" id="IPR017853">
    <property type="entry name" value="GH"/>
</dbReference>
<dbReference type="PANTHER" id="PTHR31297:SF13">
    <property type="entry name" value="PUTATIVE-RELATED"/>
    <property type="match status" value="1"/>
</dbReference>
<name>A0A9P5X121_9AGAR</name>
<evidence type="ECO:0000256" key="1">
    <source>
        <dbReference type="ARBA" id="ARBA00005641"/>
    </source>
</evidence>
<dbReference type="AlphaFoldDB" id="A0A9P5X121"/>
<accession>A0A9P5X121</accession>
<dbReference type="FunFam" id="3.20.20.80:FF:000130">
    <property type="entry name" value="Endoglucanase C"/>
    <property type="match status" value="1"/>
</dbReference>
<dbReference type="PANTHER" id="PTHR31297">
    <property type="entry name" value="GLUCAN ENDO-1,6-BETA-GLUCOSIDASE B"/>
    <property type="match status" value="1"/>
</dbReference>
<evidence type="ECO:0000313" key="7">
    <source>
        <dbReference type="Proteomes" id="UP000807342"/>
    </source>
</evidence>
<dbReference type="GO" id="GO:0009986">
    <property type="term" value="C:cell surface"/>
    <property type="evidence" value="ECO:0007669"/>
    <property type="project" value="TreeGrafter"/>
</dbReference>
<comment type="similarity">
    <text evidence="1 4">Belongs to the glycosyl hydrolase 5 (cellulase A) family.</text>
</comment>
<dbReference type="InterPro" id="IPR001547">
    <property type="entry name" value="Glyco_hydro_5"/>
</dbReference>
<dbReference type="Gene3D" id="3.20.20.80">
    <property type="entry name" value="Glycosidases"/>
    <property type="match status" value="1"/>
</dbReference>
<evidence type="ECO:0000259" key="5">
    <source>
        <dbReference type="Pfam" id="PF00150"/>
    </source>
</evidence>
<keyword evidence="7" id="KW-1185">Reference proteome</keyword>
<evidence type="ECO:0000256" key="2">
    <source>
        <dbReference type="ARBA" id="ARBA00022801"/>
    </source>
</evidence>